<dbReference type="GO" id="GO:0051607">
    <property type="term" value="P:defense response to virus"/>
    <property type="evidence" value="ECO:0007669"/>
    <property type="project" value="UniProtKB-KW"/>
</dbReference>
<reference evidence="3 4" key="1">
    <citation type="submission" date="2014-07" db="EMBL/GenBank/DDBJ databases">
        <title>Methanogenic archaea and the global carbon cycle.</title>
        <authorList>
            <person name="Henriksen J.R."/>
            <person name="Luke J."/>
            <person name="Reinhart S."/>
            <person name="Benedict M.N."/>
            <person name="Youngblut N.D."/>
            <person name="Metcalf M.E."/>
            <person name="Whitaker R.J."/>
            <person name="Metcalf W.W."/>
        </authorList>
    </citation>
    <scope>NUCLEOTIDE SEQUENCE [LARGE SCALE GENOMIC DNA]</scope>
    <source>
        <strain evidence="3 4">MS</strain>
    </source>
</reference>
<dbReference type="Proteomes" id="UP000033033">
    <property type="component" value="Chromosome"/>
</dbReference>
<accession>A0A0E3QS27</accession>
<gene>
    <name evidence="3" type="ORF">MSBRM_0212</name>
</gene>
<dbReference type="PANTHER" id="PTHR35579:SF3">
    <property type="entry name" value="CRISPR SYSTEM CMS ENDORIBONUCLEASE CSM3"/>
    <property type="match status" value="1"/>
</dbReference>
<name>A0A0E3QS27_METBA</name>
<feature type="domain" description="CRISPR type III-associated protein" evidence="2">
    <location>
        <begin position="7"/>
        <end position="203"/>
    </location>
</feature>
<dbReference type="PANTHER" id="PTHR35579">
    <property type="entry name" value="CRISPR SYSTEM CMS ENDORIBONUCLEASE CSM3"/>
    <property type="match status" value="1"/>
</dbReference>
<dbReference type="CDD" id="cd09726">
    <property type="entry name" value="RAMP_I_III"/>
    <property type="match status" value="1"/>
</dbReference>
<proteinExistence type="predicted"/>
<dbReference type="Pfam" id="PF03787">
    <property type="entry name" value="RAMPs"/>
    <property type="match status" value="1"/>
</dbReference>
<dbReference type="AlphaFoldDB" id="A0A0E3QS27"/>
<dbReference type="InterPro" id="IPR005537">
    <property type="entry name" value="RAMP_III_fam"/>
</dbReference>
<evidence type="ECO:0000256" key="1">
    <source>
        <dbReference type="ARBA" id="ARBA00023118"/>
    </source>
</evidence>
<evidence type="ECO:0000313" key="4">
    <source>
        <dbReference type="Proteomes" id="UP000033033"/>
    </source>
</evidence>
<organism evidence="3 4">
    <name type="scientific">Methanosarcina barkeri MS</name>
    <dbReference type="NCBI Taxonomy" id="1434108"/>
    <lineage>
        <taxon>Archaea</taxon>
        <taxon>Methanobacteriati</taxon>
        <taxon>Methanobacteriota</taxon>
        <taxon>Stenosarchaea group</taxon>
        <taxon>Methanomicrobia</taxon>
        <taxon>Methanosarcinales</taxon>
        <taxon>Methanosarcinaceae</taxon>
        <taxon>Methanosarcina</taxon>
    </lineage>
</organism>
<dbReference type="PATRIC" id="fig|1434108.4.peg.220"/>
<protein>
    <submittedName>
        <fullName evidence="3">DUF324 domain-containing protein</fullName>
    </submittedName>
</protein>
<evidence type="ECO:0000259" key="2">
    <source>
        <dbReference type="Pfam" id="PF03787"/>
    </source>
</evidence>
<keyword evidence="4" id="KW-1185">Reference proteome</keyword>
<dbReference type="EMBL" id="CP009528">
    <property type="protein sequence ID" value="AKB53210.1"/>
    <property type="molecule type" value="Genomic_DNA"/>
</dbReference>
<dbReference type="STRING" id="1434108.MSBRM_0212"/>
<evidence type="ECO:0000313" key="3">
    <source>
        <dbReference type="EMBL" id="AKB53210.1"/>
    </source>
</evidence>
<dbReference type="KEGG" id="mby:MSBRM_0212"/>
<dbReference type="RefSeq" id="WP_048154153.1">
    <property type="nucleotide sequence ID" value="NZ_CP009528.1"/>
</dbReference>
<dbReference type="GeneID" id="24843369"/>
<keyword evidence="1" id="KW-0051">Antiviral defense</keyword>
<dbReference type="HOGENOM" id="CLU_085066_0_0_2"/>
<dbReference type="InterPro" id="IPR052216">
    <property type="entry name" value="CRISPR_Csm3_endoribonuclease"/>
</dbReference>
<sequence>MKTFWLKFTTKSDSTFGRGDGLAGLVDIEVMHDKYGLPFLNGRTLKGLLEEECANILFSLNEQNYDLEFQEEFYRSSKHLFGSPGSSDSDKAILHISNATLPVDLRKSVAYELEKSRSSMRLSSEDILNSLTSIRRQTSIDEKSGAPEKGSLRSMRVVLRETSFEAKLSFTKDPSGLDLPLLAACIKAFRRAGTGRNRGRGKLVAVLCDENGINVTENYFTIFCEKVMP</sequence>